<feature type="region of interest" description="Disordered" evidence="6">
    <location>
        <begin position="117"/>
        <end position="149"/>
    </location>
</feature>
<organism evidence="8 9">
    <name type="scientific">Cyprinus carpio carpio</name>
    <dbReference type="NCBI Taxonomy" id="630221"/>
    <lineage>
        <taxon>Eukaryota</taxon>
        <taxon>Metazoa</taxon>
        <taxon>Chordata</taxon>
        <taxon>Craniata</taxon>
        <taxon>Vertebrata</taxon>
        <taxon>Euteleostomi</taxon>
        <taxon>Actinopterygii</taxon>
        <taxon>Neopterygii</taxon>
        <taxon>Teleostei</taxon>
        <taxon>Ostariophysi</taxon>
        <taxon>Cypriniformes</taxon>
        <taxon>Cyprinidae</taxon>
        <taxon>Cyprininae</taxon>
        <taxon>Cyprinus</taxon>
    </lineage>
</organism>
<feature type="region of interest" description="Disordered" evidence="6">
    <location>
        <begin position="33"/>
        <end position="54"/>
    </location>
</feature>
<dbReference type="AlphaFoldDB" id="A0A9J7ZE58"/>
<dbReference type="GO" id="GO:0005813">
    <property type="term" value="C:centrosome"/>
    <property type="evidence" value="ECO:0007669"/>
    <property type="project" value="UniProtKB-SubCell"/>
</dbReference>
<keyword evidence="3" id="KW-0206">Cytoskeleton</keyword>
<evidence type="ECO:0000256" key="4">
    <source>
        <dbReference type="ARBA" id="ARBA00035656"/>
    </source>
</evidence>
<evidence type="ECO:0000256" key="3">
    <source>
        <dbReference type="ARBA" id="ARBA00023212"/>
    </source>
</evidence>
<proteinExistence type="inferred from homology"/>
<comment type="similarity">
    <text evidence="4">Belongs to the CFAP96 family.</text>
</comment>
<dbReference type="Ensembl" id="ENSCCRT00000162149.1">
    <property type="protein sequence ID" value="ENSCCRP00000131484.1"/>
    <property type="gene ID" value="ENSCCRG00000047679.2"/>
</dbReference>
<feature type="compositionally biased region" description="Low complexity" evidence="6">
    <location>
        <begin position="133"/>
        <end position="142"/>
    </location>
</feature>
<name>A0A9J7ZE58_CYPCA</name>
<protein>
    <recommendedName>
        <fullName evidence="5">Cilia-and flagella-associated protein 96</fullName>
    </recommendedName>
</protein>
<reference evidence="8" key="2">
    <citation type="submission" date="2025-09" db="UniProtKB">
        <authorList>
            <consortium name="Ensembl"/>
        </authorList>
    </citation>
    <scope>IDENTIFICATION</scope>
</reference>
<dbReference type="GeneTree" id="ENSGT00390000010980"/>
<evidence type="ECO:0000256" key="7">
    <source>
        <dbReference type="SAM" id="Phobius"/>
    </source>
</evidence>
<accession>A0A9J7ZE58</accession>
<evidence type="ECO:0000256" key="2">
    <source>
        <dbReference type="ARBA" id="ARBA00022490"/>
    </source>
</evidence>
<dbReference type="Proteomes" id="UP001108240">
    <property type="component" value="Unplaced"/>
</dbReference>
<evidence type="ECO:0000256" key="6">
    <source>
        <dbReference type="SAM" id="MobiDB-lite"/>
    </source>
</evidence>
<evidence type="ECO:0000313" key="8">
    <source>
        <dbReference type="Ensembl" id="ENSCCRP00000131484.1"/>
    </source>
</evidence>
<dbReference type="PANTHER" id="PTHR31144">
    <property type="entry name" value="UPF0602 PROTEIN C4ORF47"/>
    <property type="match status" value="1"/>
</dbReference>
<dbReference type="GO" id="GO:0005881">
    <property type="term" value="C:cytoplasmic microtubule"/>
    <property type="evidence" value="ECO:0007669"/>
    <property type="project" value="TreeGrafter"/>
</dbReference>
<dbReference type="Pfam" id="PF15239">
    <property type="entry name" value="CFAP96-like"/>
    <property type="match status" value="1"/>
</dbReference>
<sequence length="215" mass="24135">MDTYIDLCQSFGCGVGSYYGTFGGPIQAMSALQNPRKPNKSPGKNFYTNPPKKGSGYGYPDVTLSKMVSHSSDPYDRAKEMLKREIMAHKSMLKGGAFRLNLHAVECFNSNPYKFDKPLQPPKKTEEKKHTMVPFKPSSPSKKVSKGDQTQCKNVQDVHMERAVLSFHLGTFCGIFIYLCIFYFFVQTGGMRAEHLTPTPPTLQNPVVPKRPNQQ</sequence>
<evidence type="ECO:0000256" key="1">
    <source>
        <dbReference type="ARBA" id="ARBA00004300"/>
    </source>
</evidence>
<keyword evidence="2" id="KW-0963">Cytoplasm</keyword>
<keyword evidence="7" id="KW-1133">Transmembrane helix</keyword>
<comment type="subcellular location">
    <subcellularLocation>
        <location evidence="1">Cytoplasm</location>
        <location evidence="1">Cytoskeleton</location>
        <location evidence="1">Microtubule organizing center</location>
        <location evidence="1">Centrosome</location>
    </subcellularLocation>
</comment>
<dbReference type="PANTHER" id="PTHR31144:SF1">
    <property type="entry name" value="UPF0602 PROTEIN C4ORF47"/>
    <property type="match status" value="1"/>
</dbReference>
<keyword evidence="9" id="KW-1185">Reference proteome</keyword>
<dbReference type="InterPro" id="IPR029358">
    <property type="entry name" value="CFAP96"/>
</dbReference>
<keyword evidence="7" id="KW-0472">Membrane</keyword>
<evidence type="ECO:0000256" key="5">
    <source>
        <dbReference type="ARBA" id="ARBA00035693"/>
    </source>
</evidence>
<reference evidence="8" key="1">
    <citation type="submission" date="2025-08" db="UniProtKB">
        <authorList>
            <consortium name="Ensembl"/>
        </authorList>
    </citation>
    <scope>IDENTIFICATION</scope>
</reference>
<evidence type="ECO:0000313" key="9">
    <source>
        <dbReference type="Proteomes" id="UP001108240"/>
    </source>
</evidence>
<feature type="transmembrane region" description="Helical" evidence="7">
    <location>
        <begin position="165"/>
        <end position="186"/>
    </location>
</feature>
<keyword evidence="7" id="KW-0812">Transmembrane</keyword>